<reference evidence="1" key="1">
    <citation type="submission" date="2021-01" db="EMBL/GenBank/DDBJ databases">
        <title>Microvirga sp.</title>
        <authorList>
            <person name="Kim M.K."/>
        </authorList>
    </citation>
    <scope>NUCLEOTIDE SEQUENCE</scope>
    <source>
        <strain evidence="1">5420S-16</strain>
    </source>
</reference>
<protein>
    <recommendedName>
        <fullName evidence="3">Nitroreductase domain-containing protein</fullName>
    </recommendedName>
</protein>
<dbReference type="AlphaFoldDB" id="A0A936ZAP0"/>
<dbReference type="SUPFAM" id="SSF55469">
    <property type="entry name" value="FMN-dependent nitroreductase-like"/>
    <property type="match status" value="1"/>
</dbReference>
<accession>A0A936ZAP0</accession>
<organism evidence="1 2">
    <name type="scientific">Microvirga aerilata</name>
    <dbReference type="NCBI Taxonomy" id="670292"/>
    <lineage>
        <taxon>Bacteria</taxon>
        <taxon>Pseudomonadati</taxon>
        <taxon>Pseudomonadota</taxon>
        <taxon>Alphaproteobacteria</taxon>
        <taxon>Hyphomicrobiales</taxon>
        <taxon>Methylobacteriaceae</taxon>
        <taxon>Microvirga</taxon>
    </lineage>
</organism>
<dbReference type="RefSeq" id="WP_202062928.1">
    <property type="nucleotide sequence ID" value="NZ_JAEQMY010000035.1"/>
</dbReference>
<gene>
    <name evidence="1" type="ORF">JKG68_19650</name>
</gene>
<dbReference type="Gene3D" id="3.40.109.10">
    <property type="entry name" value="NADH Oxidase"/>
    <property type="match status" value="1"/>
</dbReference>
<dbReference type="GO" id="GO:0016491">
    <property type="term" value="F:oxidoreductase activity"/>
    <property type="evidence" value="ECO:0007669"/>
    <property type="project" value="InterPro"/>
</dbReference>
<evidence type="ECO:0008006" key="3">
    <source>
        <dbReference type="Google" id="ProtNLM"/>
    </source>
</evidence>
<dbReference type="EMBL" id="JAEQMY010000035">
    <property type="protein sequence ID" value="MBL0406181.1"/>
    <property type="molecule type" value="Genomic_DNA"/>
</dbReference>
<evidence type="ECO:0000313" key="2">
    <source>
        <dbReference type="Proteomes" id="UP000605848"/>
    </source>
</evidence>
<dbReference type="Proteomes" id="UP000605848">
    <property type="component" value="Unassembled WGS sequence"/>
</dbReference>
<keyword evidence="2" id="KW-1185">Reference proteome</keyword>
<sequence>MAPYPSPTHSFDTGAAWMSFALQAYLSGWHTHGMAGFNHDRLRTVLNVPDGYAINAIAAIGRIGDRSMLTDALRTREMPADREPVEKLIFKTRM</sequence>
<name>A0A936ZAP0_9HYPH</name>
<proteinExistence type="predicted"/>
<dbReference type="InterPro" id="IPR000415">
    <property type="entry name" value="Nitroreductase-like"/>
</dbReference>
<evidence type="ECO:0000313" key="1">
    <source>
        <dbReference type="EMBL" id="MBL0406181.1"/>
    </source>
</evidence>
<comment type="caution">
    <text evidence="1">The sequence shown here is derived from an EMBL/GenBank/DDBJ whole genome shotgun (WGS) entry which is preliminary data.</text>
</comment>